<dbReference type="PROSITE" id="PS50089">
    <property type="entry name" value="ZF_RING_2"/>
    <property type="match status" value="1"/>
</dbReference>
<keyword evidence="5" id="KW-1185">Reference proteome</keyword>
<evidence type="ECO:0000256" key="1">
    <source>
        <dbReference type="PROSITE-ProRule" id="PRU00175"/>
    </source>
</evidence>
<evidence type="ECO:0000313" key="5">
    <source>
        <dbReference type="Proteomes" id="UP001396334"/>
    </source>
</evidence>
<feature type="compositionally biased region" description="Basic and acidic residues" evidence="2">
    <location>
        <begin position="411"/>
        <end position="428"/>
    </location>
</feature>
<feature type="region of interest" description="Disordered" evidence="2">
    <location>
        <begin position="72"/>
        <end position="115"/>
    </location>
</feature>
<dbReference type="PANTHER" id="PTHR47820:SF3">
    <property type="entry name" value="OS07G0499800 PROTEIN"/>
    <property type="match status" value="1"/>
</dbReference>
<reference evidence="4 5" key="1">
    <citation type="journal article" date="2024" name="G3 (Bethesda)">
        <title>Genome assembly of Hibiscus sabdariffa L. provides insights into metabolisms of medicinal natural products.</title>
        <authorList>
            <person name="Kim T."/>
        </authorList>
    </citation>
    <scope>NUCLEOTIDE SEQUENCE [LARGE SCALE GENOMIC DNA]</scope>
    <source>
        <strain evidence="4">TK-2024</strain>
        <tissue evidence="4">Old leaves</tissue>
    </source>
</reference>
<feature type="region of interest" description="Disordered" evidence="2">
    <location>
        <begin position="411"/>
        <end position="433"/>
    </location>
</feature>
<feature type="region of interest" description="Disordered" evidence="2">
    <location>
        <begin position="504"/>
        <end position="524"/>
    </location>
</feature>
<dbReference type="Pfam" id="PF13920">
    <property type="entry name" value="zf-C3HC4_3"/>
    <property type="match status" value="1"/>
</dbReference>
<evidence type="ECO:0000256" key="2">
    <source>
        <dbReference type="SAM" id="MobiDB-lite"/>
    </source>
</evidence>
<feature type="region of interest" description="Disordered" evidence="2">
    <location>
        <begin position="136"/>
        <end position="165"/>
    </location>
</feature>
<feature type="region of interest" description="Disordered" evidence="2">
    <location>
        <begin position="735"/>
        <end position="790"/>
    </location>
</feature>
<organism evidence="4 5">
    <name type="scientific">Hibiscus sabdariffa</name>
    <name type="common">roselle</name>
    <dbReference type="NCBI Taxonomy" id="183260"/>
    <lineage>
        <taxon>Eukaryota</taxon>
        <taxon>Viridiplantae</taxon>
        <taxon>Streptophyta</taxon>
        <taxon>Embryophyta</taxon>
        <taxon>Tracheophyta</taxon>
        <taxon>Spermatophyta</taxon>
        <taxon>Magnoliopsida</taxon>
        <taxon>eudicotyledons</taxon>
        <taxon>Gunneridae</taxon>
        <taxon>Pentapetalae</taxon>
        <taxon>rosids</taxon>
        <taxon>malvids</taxon>
        <taxon>Malvales</taxon>
        <taxon>Malvaceae</taxon>
        <taxon>Malvoideae</taxon>
        <taxon>Hibiscus</taxon>
    </lineage>
</organism>
<name>A0ABR2RPM5_9ROSI</name>
<feature type="region of interest" description="Disordered" evidence="2">
    <location>
        <begin position="819"/>
        <end position="844"/>
    </location>
</feature>
<keyword evidence="1" id="KW-0479">Metal-binding</keyword>
<feature type="compositionally biased region" description="Polar residues" evidence="2">
    <location>
        <begin position="141"/>
        <end position="165"/>
    </location>
</feature>
<dbReference type="Proteomes" id="UP001396334">
    <property type="component" value="Unassembled WGS sequence"/>
</dbReference>
<dbReference type="EMBL" id="JBBPBN010000021">
    <property type="protein sequence ID" value="KAK9014753.1"/>
    <property type="molecule type" value="Genomic_DNA"/>
</dbReference>
<proteinExistence type="predicted"/>
<dbReference type="CDD" id="cd16647">
    <property type="entry name" value="mRING-HC-C3HC5_NEU1"/>
    <property type="match status" value="1"/>
</dbReference>
<comment type="caution">
    <text evidence="4">The sequence shown here is derived from an EMBL/GenBank/DDBJ whole genome shotgun (WGS) entry which is preliminary data.</text>
</comment>
<feature type="compositionally biased region" description="Polar residues" evidence="2">
    <location>
        <begin position="72"/>
        <end position="93"/>
    </location>
</feature>
<dbReference type="InterPro" id="IPR013083">
    <property type="entry name" value="Znf_RING/FYVE/PHD"/>
</dbReference>
<evidence type="ECO:0000259" key="3">
    <source>
        <dbReference type="PROSITE" id="PS50089"/>
    </source>
</evidence>
<accession>A0ABR2RPM5</accession>
<sequence>MASSQLEFVPSSPFGCVLRDHNSKEGCRESNARSVQTVFDKNFDDLVRDHITGCISLPSPQDSRDQISHNNAASWLPTDNATATSNPHNLRFSNKNHHHHHNKRNENPTTVPRPPPVLVRWATRKSHDVNEAIEPLLAPSQPKTPMPSASTSKISHSQRDNASTQHNLGASSLVQIWEARLNQSNSMNSNLSQSHSMDSNISWTSSGVSCNDNIGTEEASPSDPIDEKIDNRTNNVDYLSDWDSNAASSCIRSFDTGKTEKVRIVDIIKKLNKGGEDADDHEHGNNEHKQCTTSDQAEQRCFSLVVNSPRIRGRQALHDLLTQKEREKKRELDSLMKRKAVSKFPKRGCLQSMLRLKSLHHCQTIQDKCRPQLPEPHLNRAPQWPTIMQLRGKFSTGVDNVSAPWRCLQKDKKPTCKPQQGEDTHCQKGDQSSWRLTTSKNEYVHVQAKPISDAIQQKTSPPESLKVEKAKAPSENEVAKMQGSNSQHLFLGAQETTETVTRNGVAKAEQENDQPHLTHESQNPVEISTALNSSMKNETGAEEGIGHGDEKHLSLDSESHDIVEWSSTSYMNDSNENDVIEEEEEDPYLQYFDQSNDYDWFSNISRPKSHWESLRKAWYQEVLNTTSKNGEIRQLVQRYMIFLLLQILRDAYFPNSLLMTCRGRVSSLLVSDFRDSMDRLLTSRIQWQADGAESQQDVEDMEGNTCRGRVSTLHGSDFLERMNGLMTCRAQIEADEAESRQAGDQGDEEEDEDEDDDEYEDEEEEEDEETSLSSHQCPEANNCCDHSSSSLQMPLPSALVMRSWSCQDDNEIVNDYERSASVFSPPPPPSHARQSSPSKNRPSVEMEHIYDLRGDIKQLRHEMSELRKSILSCMNMHMKFQHYCFDQKVHSVEGDAEIPADRIPMKRSCCICYEKQVDSLLYRCGHMCTCLKCGSDLQCKGGKCPMCGASILDVVPAK</sequence>
<feature type="compositionally biased region" description="Basic and acidic residues" evidence="2">
    <location>
        <begin position="508"/>
        <end position="519"/>
    </location>
</feature>
<keyword evidence="1" id="KW-0862">Zinc</keyword>
<feature type="compositionally biased region" description="Basic residues" evidence="2">
    <location>
        <begin position="94"/>
        <end position="103"/>
    </location>
</feature>
<dbReference type="PANTHER" id="PTHR47820">
    <property type="entry name" value="BNAC05G24000D PROTEIN"/>
    <property type="match status" value="1"/>
</dbReference>
<feature type="compositionally biased region" description="Acidic residues" evidence="2">
    <location>
        <begin position="745"/>
        <end position="770"/>
    </location>
</feature>
<feature type="domain" description="RING-type" evidence="3">
    <location>
        <begin position="909"/>
        <end position="947"/>
    </location>
</feature>
<protein>
    <recommendedName>
        <fullName evidence="3">RING-type domain-containing protein</fullName>
    </recommendedName>
</protein>
<evidence type="ECO:0000313" key="4">
    <source>
        <dbReference type="EMBL" id="KAK9014753.1"/>
    </source>
</evidence>
<dbReference type="Gene3D" id="3.30.40.10">
    <property type="entry name" value="Zinc/RING finger domain, C3HC4 (zinc finger)"/>
    <property type="match status" value="1"/>
</dbReference>
<dbReference type="InterPro" id="IPR001841">
    <property type="entry name" value="Znf_RING"/>
</dbReference>
<gene>
    <name evidence="4" type="ORF">V6N11_005897</name>
</gene>
<keyword evidence="1" id="KW-0863">Zinc-finger</keyword>